<dbReference type="AlphaFoldDB" id="A0A9D2F353"/>
<name>A0A9D2F353_9FIRM</name>
<evidence type="ECO:0000313" key="2">
    <source>
        <dbReference type="Proteomes" id="UP000824031"/>
    </source>
</evidence>
<sequence length="124" mass="14469">MGGRKPLTLEELRQMDGRPVQYEANGEIFIVDLDNPDFGECLVNEDGYYIPLHRAVDRAFGRRFFAYETPRIDRSAWKCGICEVPTHWVEWGKLGYEYCPHCGRPLTDASWDMLERRLAGRENK</sequence>
<organism evidence="1 2">
    <name type="scientific">Candidatus Gemmiger excrementavium</name>
    <dbReference type="NCBI Taxonomy" id="2838608"/>
    <lineage>
        <taxon>Bacteria</taxon>
        <taxon>Bacillati</taxon>
        <taxon>Bacillota</taxon>
        <taxon>Clostridia</taxon>
        <taxon>Eubacteriales</taxon>
        <taxon>Gemmiger</taxon>
    </lineage>
</organism>
<reference evidence="1" key="2">
    <citation type="submission" date="2021-04" db="EMBL/GenBank/DDBJ databases">
        <authorList>
            <person name="Gilroy R."/>
        </authorList>
    </citation>
    <scope>NUCLEOTIDE SEQUENCE</scope>
    <source>
        <strain evidence="1">3436</strain>
    </source>
</reference>
<evidence type="ECO:0000313" key="1">
    <source>
        <dbReference type="EMBL" id="HIZ48327.1"/>
    </source>
</evidence>
<gene>
    <name evidence="1" type="ORF">H9810_06405</name>
</gene>
<comment type="caution">
    <text evidence="1">The sequence shown here is derived from an EMBL/GenBank/DDBJ whole genome shotgun (WGS) entry which is preliminary data.</text>
</comment>
<accession>A0A9D2F353</accession>
<reference evidence="1" key="1">
    <citation type="journal article" date="2021" name="PeerJ">
        <title>Extensive microbial diversity within the chicken gut microbiome revealed by metagenomics and culture.</title>
        <authorList>
            <person name="Gilroy R."/>
            <person name="Ravi A."/>
            <person name="Getino M."/>
            <person name="Pursley I."/>
            <person name="Horton D.L."/>
            <person name="Alikhan N.F."/>
            <person name="Baker D."/>
            <person name="Gharbi K."/>
            <person name="Hall N."/>
            <person name="Watson M."/>
            <person name="Adriaenssens E.M."/>
            <person name="Foster-Nyarko E."/>
            <person name="Jarju S."/>
            <person name="Secka A."/>
            <person name="Antonio M."/>
            <person name="Oren A."/>
            <person name="Chaudhuri R.R."/>
            <person name="La Ragione R."/>
            <person name="Hildebrand F."/>
            <person name="Pallen M.J."/>
        </authorList>
    </citation>
    <scope>NUCLEOTIDE SEQUENCE</scope>
    <source>
        <strain evidence="1">3436</strain>
    </source>
</reference>
<dbReference type="Proteomes" id="UP000824031">
    <property type="component" value="Unassembled WGS sequence"/>
</dbReference>
<dbReference type="EMBL" id="DXBO01000096">
    <property type="protein sequence ID" value="HIZ48327.1"/>
    <property type="molecule type" value="Genomic_DNA"/>
</dbReference>
<protein>
    <submittedName>
        <fullName evidence="1">Uncharacterized protein</fullName>
    </submittedName>
</protein>
<proteinExistence type="predicted"/>